<evidence type="ECO:0000256" key="2">
    <source>
        <dbReference type="ARBA" id="ARBA00010256"/>
    </source>
</evidence>
<comment type="similarity">
    <text evidence="2 4">Belongs to the archaeal flagellin family.</text>
</comment>
<evidence type="ECO:0000313" key="7">
    <source>
        <dbReference type="Proteomes" id="UP000007813"/>
    </source>
</evidence>
<comment type="caution">
    <text evidence="6">The sequence shown here is derived from an EMBL/GenBank/DDBJ whole genome shotgun (WGS) entry which is preliminary data.</text>
</comment>
<dbReference type="InterPro" id="IPR013373">
    <property type="entry name" value="Flagellin/pilin_N_arc"/>
</dbReference>
<protein>
    <recommendedName>
        <fullName evidence="4">Flagellin</fullName>
    </recommendedName>
</protein>
<keyword evidence="5" id="KW-0812">Transmembrane</keyword>
<keyword evidence="5" id="KW-1133">Transmembrane helix</keyword>
<evidence type="ECO:0000256" key="4">
    <source>
        <dbReference type="RuleBase" id="RU361282"/>
    </source>
</evidence>
<dbReference type="GO" id="GO:0097588">
    <property type="term" value="P:archaeal or bacterial-type flagellum-dependent cell motility"/>
    <property type="evidence" value="ECO:0007669"/>
    <property type="project" value="InterPro"/>
</dbReference>
<organism evidence="6 7">
    <name type="scientific">Halogranum salarium B-1</name>
    <dbReference type="NCBI Taxonomy" id="1210908"/>
    <lineage>
        <taxon>Archaea</taxon>
        <taxon>Methanobacteriati</taxon>
        <taxon>Methanobacteriota</taxon>
        <taxon>Stenosarchaea group</taxon>
        <taxon>Halobacteria</taxon>
        <taxon>Halobacteriales</taxon>
        <taxon>Haloferacaceae</taxon>
    </lineage>
</organism>
<feature type="transmembrane region" description="Helical" evidence="5">
    <location>
        <begin position="29"/>
        <end position="52"/>
    </location>
</feature>
<comment type="function">
    <text evidence="4">Flagellin is the subunit protein which polymerizes to form the filaments of archaeal flagella.</text>
</comment>
<proteinExistence type="inferred from homology"/>
<gene>
    <name evidence="6" type="ORF">HSB1_08900</name>
</gene>
<dbReference type="PANTHER" id="PTHR35903:SF1">
    <property type="entry name" value="FLAGELLIN B1"/>
    <property type="match status" value="1"/>
</dbReference>
<evidence type="ECO:0000313" key="6">
    <source>
        <dbReference type="EMBL" id="EJN60287.1"/>
    </source>
</evidence>
<comment type="subcellular location">
    <subcellularLocation>
        <location evidence="1 4">Archaeal flagellum</location>
    </subcellularLocation>
</comment>
<dbReference type="Proteomes" id="UP000007813">
    <property type="component" value="Unassembled WGS sequence"/>
</dbReference>
<dbReference type="InterPro" id="IPR002774">
    <property type="entry name" value="Flagellin_arc-type"/>
</dbReference>
<dbReference type="GO" id="GO:0005198">
    <property type="term" value="F:structural molecule activity"/>
    <property type="evidence" value="ECO:0007669"/>
    <property type="project" value="InterPro"/>
</dbReference>
<evidence type="ECO:0000256" key="1">
    <source>
        <dbReference type="ARBA" id="ARBA00004618"/>
    </source>
</evidence>
<dbReference type="PANTHER" id="PTHR35903">
    <property type="entry name" value="FLAGELLIN B1"/>
    <property type="match status" value="1"/>
</dbReference>
<dbReference type="Pfam" id="PF01917">
    <property type="entry name" value="Flagellin_arch-type"/>
    <property type="match status" value="1"/>
</dbReference>
<dbReference type="GO" id="GO:0097589">
    <property type="term" value="C:archaeal-type flagellum"/>
    <property type="evidence" value="ECO:0007669"/>
    <property type="project" value="UniProtKB-SubCell"/>
</dbReference>
<reference evidence="6 7" key="1">
    <citation type="journal article" date="2012" name="J. Bacteriol.">
        <title>Draft Genome Sequence of the Extremely Halophilic Archaeon Halogranum salarium B-1T.</title>
        <authorList>
            <person name="Kim K.K."/>
            <person name="Lee K.C."/>
            <person name="Lee J.S."/>
        </authorList>
    </citation>
    <scope>NUCLEOTIDE SEQUENCE [LARGE SCALE GENOMIC DNA]</scope>
    <source>
        <strain evidence="6 7">B-1</strain>
    </source>
</reference>
<dbReference type="NCBIfam" id="TIGR02537">
    <property type="entry name" value="arch_flag_Nterm"/>
    <property type="match status" value="1"/>
</dbReference>
<sequence>MTDTPESQAPKEHNTMFEFITNEEDRGQVGIGTLIVFIAMVLVAAIAAGVLINTAGFLQTKSEQTGQQSSAQVTDRLEPIAKTGIVNTNEDGVESVELVIQKSPGASNIDLSSATLEFIGPNGADRIALDDGSGVDGFEVLKDDDGSLDSSSTGSYVLNDRSDRLTLTLDIDAFSSQTGDLGPGDEATIRVNTESGATTLIRVKVPESLSGESAVEL</sequence>
<evidence type="ECO:0000256" key="5">
    <source>
        <dbReference type="SAM" id="Phobius"/>
    </source>
</evidence>
<dbReference type="AlphaFoldDB" id="J3EYA9"/>
<keyword evidence="3 4" id="KW-0974">Archaeal flagellum</keyword>
<accession>J3EYA9</accession>
<dbReference type="eggNOG" id="arCOG01829">
    <property type="taxonomic scope" value="Archaea"/>
</dbReference>
<dbReference type="EMBL" id="ALJD01000003">
    <property type="protein sequence ID" value="EJN60287.1"/>
    <property type="molecule type" value="Genomic_DNA"/>
</dbReference>
<evidence type="ECO:0000256" key="3">
    <source>
        <dbReference type="ARBA" id="ARBA00022440"/>
    </source>
</evidence>
<keyword evidence="5" id="KW-0472">Membrane</keyword>
<name>J3EYA9_9EURY</name>